<dbReference type="Proteomes" id="UP000299367">
    <property type="component" value="Unassembled WGS sequence"/>
</dbReference>
<dbReference type="RefSeq" id="WP_137906722.1">
    <property type="nucleotide sequence ID" value="NZ_BJCF01000004.1"/>
</dbReference>
<name>A0A480AB35_9CYAN</name>
<dbReference type="InterPro" id="IPR014968">
    <property type="entry name" value="XisI"/>
</dbReference>
<dbReference type="Gene3D" id="3.30.310.110">
    <property type="entry name" value="XisI-like"/>
    <property type="match status" value="1"/>
</dbReference>
<evidence type="ECO:0000313" key="2">
    <source>
        <dbReference type="Proteomes" id="UP000299367"/>
    </source>
</evidence>
<dbReference type="Pfam" id="PF08869">
    <property type="entry name" value="XisI"/>
    <property type="match status" value="1"/>
</dbReference>
<proteinExistence type="predicted"/>
<dbReference type="EMBL" id="BJCF01000004">
    <property type="protein sequence ID" value="GCL40933.1"/>
    <property type="molecule type" value="Genomic_DNA"/>
</dbReference>
<dbReference type="AlphaFoldDB" id="A0A480AB35"/>
<organism evidence="1 2">
    <name type="scientific">Dolichospermum planctonicum</name>
    <dbReference type="NCBI Taxonomy" id="136072"/>
    <lineage>
        <taxon>Bacteria</taxon>
        <taxon>Bacillati</taxon>
        <taxon>Cyanobacteriota</taxon>
        <taxon>Cyanophyceae</taxon>
        <taxon>Nostocales</taxon>
        <taxon>Aphanizomenonaceae</taxon>
        <taxon>Dolichospermum</taxon>
    </lineage>
</organism>
<accession>A0A480AB35</accession>
<dbReference type="CDD" id="cd16382">
    <property type="entry name" value="XisI-like"/>
    <property type="match status" value="1"/>
</dbReference>
<protein>
    <submittedName>
        <fullName evidence="1">XisI protein</fullName>
    </submittedName>
</protein>
<evidence type="ECO:0000313" key="1">
    <source>
        <dbReference type="EMBL" id="GCL40933.1"/>
    </source>
</evidence>
<dbReference type="InterPro" id="IPR035943">
    <property type="entry name" value="XisI-like_sf"/>
</dbReference>
<comment type="caution">
    <text evidence="1">The sequence shown here is derived from an EMBL/GenBank/DDBJ whole genome shotgun (WGS) entry which is preliminary data.</text>
</comment>
<reference evidence="2" key="1">
    <citation type="submission" date="2019-02" db="EMBL/GenBank/DDBJ databases">
        <title>Draft genome sequence of Dolichospermum planctonicum NIES-80.</title>
        <authorList>
            <person name="Yamaguchi H."/>
            <person name="Suzuki S."/>
            <person name="Kawachi M."/>
        </authorList>
    </citation>
    <scope>NUCLEOTIDE SEQUENCE [LARGE SCALE GENOMIC DNA]</scope>
    <source>
        <strain evidence="2">NIES-80</strain>
    </source>
</reference>
<dbReference type="OrthoDB" id="467081at2"/>
<gene>
    <name evidence="1" type="ORF">NIES80_06230</name>
</gene>
<dbReference type="SUPFAM" id="SSF143847">
    <property type="entry name" value="XisI-like"/>
    <property type="match status" value="1"/>
</dbReference>
<sequence>MDKLEKYRHYIESILKEYSQYKPSYGDVELQVIIDKEHNHYQLMTVGWNGEKRIHGIMLHIDIKDGKIWIQHNGTERRIAQDLLELGVPKQDIVLAFHSPTRRKYSDFAVN</sequence>